<dbReference type="CDD" id="cd02440">
    <property type="entry name" value="AdoMet_MTases"/>
    <property type="match status" value="1"/>
</dbReference>
<protein>
    <recommendedName>
        <fullName evidence="3">Methyltransferase domain-containing protein</fullName>
    </recommendedName>
</protein>
<dbReference type="InterPro" id="IPR029063">
    <property type="entry name" value="SAM-dependent_MTases_sf"/>
</dbReference>
<dbReference type="Pfam" id="PF13649">
    <property type="entry name" value="Methyltransf_25"/>
    <property type="match status" value="1"/>
</dbReference>
<dbReference type="GO" id="GO:0032259">
    <property type="term" value="P:methylation"/>
    <property type="evidence" value="ECO:0007669"/>
    <property type="project" value="UniProtKB-KW"/>
</dbReference>
<evidence type="ECO:0000256" key="2">
    <source>
        <dbReference type="ARBA" id="ARBA00022679"/>
    </source>
</evidence>
<name>A0A4Z1EPI1_9HELO</name>
<dbReference type="GO" id="GO:0008168">
    <property type="term" value="F:methyltransferase activity"/>
    <property type="evidence" value="ECO:0007669"/>
    <property type="project" value="UniProtKB-KW"/>
</dbReference>
<dbReference type="Proteomes" id="UP000297777">
    <property type="component" value="Unassembled WGS sequence"/>
</dbReference>
<dbReference type="OrthoDB" id="3647at2759"/>
<organism evidence="4 5">
    <name type="scientific">Botrytis tulipae</name>
    <dbReference type="NCBI Taxonomy" id="87230"/>
    <lineage>
        <taxon>Eukaryota</taxon>
        <taxon>Fungi</taxon>
        <taxon>Dikarya</taxon>
        <taxon>Ascomycota</taxon>
        <taxon>Pezizomycotina</taxon>
        <taxon>Leotiomycetes</taxon>
        <taxon>Helotiales</taxon>
        <taxon>Sclerotiniaceae</taxon>
        <taxon>Botrytis</taxon>
    </lineage>
</organism>
<proteinExistence type="predicted"/>
<dbReference type="AlphaFoldDB" id="A0A4Z1EPI1"/>
<dbReference type="EMBL" id="PQXH01000091">
    <property type="protein sequence ID" value="TGO12273.1"/>
    <property type="molecule type" value="Genomic_DNA"/>
</dbReference>
<evidence type="ECO:0000313" key="5">
    <source>
        <dbReference type="Proteomes" id="UP000297777"/>
    </source>
</evidence>
<keyword evidence="5" id="KW-1185">Reference proteome</keyword>
<feature type="domain" description="Methyltransferase" evidence="3">
    <location>
        <begin position="41"/>
        <end position="146"/>
    </location>
</feature>
<dbReference type="PANTHER" id="PTHR43861:SF1">
    <property type="entry name" value="TRANS-ACONITATE 2-METHYLTRANSFERASE"/>
    <property type="match status" value="1"/>
</dbReference>
<evidence type="ECO:0000256" key="1">
    <source>
        <dbReference type="ARBA" id="ARBA00022603"/>
    </source>
</evidence>
<keyword evidence="2" id="KW-0808">Transferase</keyword>
<comment type="caution">
    <text evidence="4">The sequence shown here is derived from an EMBL/GenBank/DDBJ whole genome shotgun (WGS) entry which is preliminary data.</text>
</comment>
<sequence>MSTQYDAIGANYDLLCDLPIQQINHAAMMEHLDPVVQSKRILELACGTGFYTSKMVRMGASHVTAVDISSVMVSAAQSKIPVEMKDHVTFCTANCAQSSMWNEVQLRGQGETFDVVVAAWLLNYAETREEMRRMFENIYLALKPGGILIALTVNAPIFDSFQPNDPLNPREAHLGSVYDVIGTVEGGYKMLLSSVGMGENDIKFEFYFLREEVYRQAAAEAGMGQLEWNVVLLGEEHLQMQGPNFWQPYLDRPRSAICVSRKPEVELREQCSVDISSGSVLLTKTE</sequence>
<accession>A0A4Z1EPI1</accession>
<reference evidence="4 5" key="1">
    <citation type="submission" date="2017-12" db="EMBL/GenBank/DDBJ databases">
        <title>Comparative genomics of Botrytis spp.</title>
        <authorList>
            <person name="Valero-Jimenez C.A."/>
            <person name="Tapia P."/>
            <person name="Veloso J."/>
            <person name="Silva-Moreno E."/>
            <person name="Staats M."/>
            <person name="Valdes J.H."/>
            <person name="Van Kan J.A.L."/>
        </authorList>
    </citation>
    <scope>NUCLEOTIDE SEQUENCE [LARGE SCALE GENOMIC DNA]</scope>
    <source>
        <strain evidence="4 5">Bt9001</strain>
    </source>
</reference>
<evidence type="ECO:0000313" key="4">
    <source>
        <dbReference type="EMBL" id="TGO12273.1"/>
    </source>
</evidence>
<evidence type="ECO:0000259" key="3">
    <source>
        <dbReference type="Pfam" id="PF13649"/>
    </source>
</evidence>
<dbReference type="SUPFAM" id="SSF53335">
    <property type="entry name" value="S-adenosyl-L-methionine-dependent methyltransferases"/>
    <property type="match status" value="1"/>
</dbReference>
<gene>
    <name evidence="4" type="ORF">BTUL_0091g00170</name>
</gene>
<dbReference type="PANTHER" id="PTHR43861">
    <property type="entry name" value="TRANS-ACONITATE 2-METHYLTRANSFERASE-RELATED"/>
    <property type="match status" value="1"/>
</dbReference>
<keyword evidence="1" id="KW-0489">Methyltransferase</keyword>
<dbReference type="InterPro" id="IPR041698">
    <property type="entry name" value="Methyltransf_25"/>
</dbReference>
<dbReference type="Gene3D" id="3.40.50.150">
    <property type="entry name" value="Vaccinia Virus protein VP39"/>
    <property type="match status" value="1"/>
</dbReference>